<feature type="compositionally biased region" description="Acidic residues" evidence="7">
    <location>
        <begin position="340"/>
        <end position="357"/>
    </location>
</feature>
<feature type="compositionally biased region" description="Basic and acidic residues" evidence="7">
    <location>
        <begin position="311"/>
        <end position="321"/>
    </location>
</feature>
<feature type="region of interest" description="Disordered" evidence="7">
    <location>
        <begin position="248"/>
        <end position="437"/>
    </location>
</feature>
<feature type="region of interest" description="Disordered" evidence="7">
    <location>
        <begin position="94"/>
        <end position="177"/>
    </location>
</feature>
<evidence type="ECO:0000256" key="1">
    <source>
        <dbReference type="ARBA" id="ARBA00004604"/>
    </source>
</evidence>
<proteinExistence type="inferred from homology"/>
<evidence type="ECO:0000313" key="8">
    <source>
        <dbReference type="EMBL" id="KAG6759750.1"/>
    </source>
</evidence>
<dbReference type="GO" id="GO:0030692">
    <property type="term" value="C:Noc4p-Nop14p complex"/>
    <property type="evidence" value="ECO:0007669"/>
    <property type="project" value="TreeGrafter"/>
</dbReference>
<feature type="compositionally biased region" description="Basic and acidic residues" evidence="7">
    <location>
        <begin position="358"/>
        <end position="369"/>
    </location>
</feature>
<feature type="compositionally biased region" description="Acidic residues" evidence="7">
    <location>
        <begin position="322"/>
        <end position="333"/>
    </location>
</feature>
<dbReference type="PANTHER" id="PTHR23183:SF0">
    <property type="entry name" value="NUCLEOLAR PROTEIN 14"/>
    <property type="match status" value="1"/>
</dbReference>
<keyword evidence="9" id="KW-1185">Reference proteome</keyword>
<organism evidence="8 9">
    <name type="scientific">Populus tomentosa</name>
    <name type="common">Chinese white poplar</name>
    <dbReference type="NCBI Taxonomy" id="118781"/>
    <lineage>
        <taxon>Eukaryota</taxon>
        <taxon>Viridiplantae</taxon>
        <taxon>Streptophyta</taxon>
        <taxon>Embryophyta</taxon>
        <taxon>Tracheophyta</taxon>
        <taxon>Spermatophyta</taxon>
        <taxon>Magnoliopsida</taxon>
        <taxon>eudicotyledons</taxon>
        <taxon>Gunneridae</taxon>
        <taxon>Pentapetalae</taxon>
        <taxon>rosids</taxon>
        <taxon>fabids</taxon>
        <taxon>Malpighiales</taxon>
        <taxon>Salicaceae</taxon>
        <taxon>Saliceae</taxon>
        <taxon>Populus</taxon>
    </lineage>
</organism>
<dbReference type="AlphaFoldDB" id="A0A8X7Z0C6"/>
<evidence type="ECO:0000256" key="6">
    <source>
        <dbReference type="ARBA" id="ARBA00024695"/>
    </source>
</evidence>
<evidence type="ECO:0000256" key="2">
    <source>
        <dbReference type="ARBA" id="ARBA00007466"/>
    </source>
</evidence>
<gene>
    <name evidence="8" type="ORF">POTOM_036239</name>
</gene>
<feature type="compositionally biased region" description="Basic and acidic residues" evidence="7">
    <location>
        <begin position="406"/>
        <end position="432"/>
    </location>
</feature>
<dbReference type="Pfam" id="PF04147">
    <property type="entry name" value="Nop14"/>
    <property type="match status" value="1"/>
</dbReference>
<dbReference type="EMBL" id="JAAWWB010000019">
    <property type="protein sequence ID" value="KAG6759750.1"/>
    <property type="molecule type" value="Genomic_DNA"/>
</dbReference>
<dbReference type="InterPro" id="IPR007276">
    <property type="entry name" value="Nop14"/>
</dbReference>
<dbReference type="GO" id="GO:0032040">
    <property type="term" value="C:small-subunit processome"/>
    <property type="evidence" value="ECO:0007669"/>
    <property type="project" value="InterPro"/>
</dbReference>
<protein>
    <recommendedName>
        <fullName evidence="10">Nucleolar protein 14</fullName>
    </recommendedName>
</protein>
<name>A0A8X7Z0C6_POPTO</name>
<evidence type="ECO:0000256" key="5">
    <source>
        <dbReference type="ARBA" id="ARBA00023242"/>
    </source>
</evidence>
<comment type="subcellular location">
    <subcellularLocation>
        <location evidence="1">Nucleus</location>
        <location evidence="1">Nucleolus</location>
    </subcellularLocation>
</comment>
<feature type="compositionally biased region" description="Acidic residues" evidence="7">
    <location>
        <begin position="370"/>
        <end position="385"/>
    </location>
</feature>
<keyword evidence="5" id="KW-0539">Nucleus</keyword>
<feature type="compositionally biased region" description="Acidic residues" evidence="7">
    <location>
        <begin position="126"/>
        <end position="142"/>
    </location>
</feature>
<comment type="function">
    <text evidence="6">Involved in nucleolar processing of pre-18S ribosomal RNA. Has a role in the nuclear export of 40S pre-ribosomal subunit to the cytoplasm.</text>
</comment>
<evidence type="ECO:0000256" key="4">
    <source>
        <dbReference type="ARBA" id="ARBA00022552"/>
    </source>
</evidence>
<dbReference type="OrthoDB" id="441771at2759"/>
<evidence type="ECO:0000256" key="7">
    <source>
        <dbReference type="SAM" id="MobiDB-lite"/>
    </source>
</evidence>
<evidence type="ECO:0000313" key="9">
    <source>
        <dbReference type="Proteomes" id="UP000886885"/>
    </source>
</evidence>
<dbReference type="PANTHER" id="PTHR23183">
    <property type="entry name" value="NOP14"/>
    <property type="match status" value="1"/>
</dbReference>
<dbReference type="Proteomes" id="UP000886885">
    <property type="component" value="Chromosome 10A"/>
</dbReference>
<keyword evidence="4" id="KW-0698">rRNA processing</keyword>
<feature type="compositionally biased region" description="Basic and acidic residues" evidence="7">
    <location>
        <begin position="165"/>
        <end position="177"/>
    </location>
</feature>
<comment type="caution">
    <text evidence="8">The sequence shown here is derived from an EMBL/GenBank/DDBJ whole genome shotgun (WGS) entry which is preliminary data.</text>
</comment>
<sequence length="880" mass="100805">MKVSAASKDNNNSSNPFETIWSRRKFDILGKKRKGEELRIGLSRCRAIEKRKKTLLKEYEESGKSSVFLDKRIGEQNEQLGEFDKAIIRSQRERQLKNKKSKYNLSDGEEDDDFGIPNLGPLSGLDDFEDEILSDDDGDGADADGTRKKPAITRQLNAHGLPQDAVDREENKPKTKKEVMQEVILKSKFFKAQKAKDKEENEQLMEELDKSFTSLVQSQALSSLTEPGKMNALKALVNKDIPNEHVKKDELPVIQKPETFKQEDRKKRMLVADDSSDEENNDVEKLPRSISGDDLGDSFSLYEEPGTTKGWVDEILARKEADDSDNEDDDSSEESASANDDGDDEGSGEDDTDGGDDEHDKSTSLKDWEQSDDDNLGTDLEEDEEHGSHDDDGGEIEPISHKKPKKTEPVEPRKGDEKSLDGKKKKANREQHSTQPDIPHIIEAPKSFEEFCAILENCSNENVILVVDRIRKSNAIQLAAENRKKIQVFYGVLLQYFAVLANKKPLNIELLNFLVKPLMEMSVEIPYFSAICARQRILRTRAQFCEALKNTENSCWPSMKTLSLLRLWSMIFPCSDFRHVVMTPVILLMSEYLMRCPILSGRDIAIGSFLCSMVLSITKQSQKFCPEAIMFLRTLLMATTERKPSSYQESQFYHLMELKELKPLLHIHDHVNEIRPLNFLMVMDMQEDTSFFSSDDFRVGVLVNMVETIQGFVDIYKELNSFPEIFLPISMLLLEVAQQENMPATLQDKFKDVAELINKKANKHHMTRKPLQMQKKKPVPIKLVAPKFEENFVKGRDYDPDRERVERRKLKKLVKREAKGAARELRKDNYFLFEVKEKDKALLEGERAENYGKARAFLQEQEHAFKSGQLGKGKGRKRRR</sequence>
<comment type="similarity">
    <text evidence="2">Belongs to the NOP14 family.</text>
</comment>
<keyword evidence="3" id="KW-0690">Ribosome biogenesis</keyword>
<evidence type="ECO:0008006" key="10">
    <source>
        <dbReference type="Google" id="ProtNLM"/>
    </source>
</evidence>
<dbReference type="GO" id="GO:0030490">
    <property type="term" value="P:maturation of SSU-rRNA"/>
    <property type="evidence" value="ECO:0007669"/>
    <property type="project" value="TreeGrafter"/>
</dbReference>
<accession>A0A8X7Z0C6</accession>
<reference evidence="8" key="1">
    <citation type="journal article" date="2020" name="bioRxiv">
        <title>Hybrid origin of Populus tomentosa Carr. identified through genome sequencing and phylogenomic analysis.</title>
        <authorList>
            <person name="An X."/>
            <person name="Gao K."/>
            <person name="Chen Z."/>
            <person name="Li J."/>
            <person name="Yang X."/>
            <person name="Yang X."/>
            <person name="Zhou J."/>
            <person name="Guo T."/>
            <person name="Zhao T."/>
            <person name="Huang S."/>
            <person name="Miao D."/>
            <person name="Khan W.U."/>
            <person name="Rao P."/>
            <person name="Ye M."/>
            <person name="Lei B."/>
            <person name="Liao W."/>
            <person name="Wang J."/>
            <person name="Ji L."/>
            <person name="Li Y."/>
            <person name="Guo B."/>
            <person name="Mustafa N.S."/>
            <person name="Li S."/>
            <person name="Yun Q."/>
            <person name="Keller S.R."/>
            <person name="Mao J."/>
            <person name="Zhang R."/>
            <person name="Strauss S.H."/>
        </authorList>
    </citation>
    <scope>NUCLEOTIDE SEQUENCE</scope>
    <source>
        <strain evidence="8">GM15</strain>
        <tissue evidence="8">Leaf</tissue>
    </source>
</reference>
<evidence type="ECO:0000256" key="3">
    <source>
        <dbReference type="ARBA" id="ARBA00022517"/>
    </source>
</evidence>